<protein>
    <recommendedName>
        <fullName evidence="1">Thioredoxin domain-containing protein</fullName>
    </recommendedName>
</protein>
<evidence type="ECO:0000259" key="1">
    <source>
        <dbReference type="PROSITE" id="PS51352"/>
    </source>
</evidence>
<organism evidence="2">
    <name type="scientific">bioreactor metagenome</name>
    <dbReference type="NCBI Taxonomy" id="1076179"/>
    <lineage>
        <taxon>unclassified sequences</taxon>
        <taxon>metagenomes</taxon>
        <taxon>ecological metagenomes</taxon>
    </lineage>
</organism>
<dbReference type="InterPro" id="IPR036249">
    <property type="entry name" value="Thioredoxin-like_sf"/>
</dbReference>
<feature type="domain" description="Thioredoxin" evidence="1">
    <location>
        <begin position="1"/>
        <end position="131"/>
    </location>
</feature>
<sequence>MDFNYITTSLEEETLYNTKTPYILLYFYNPECEDCTKIKKELSKNKELKELIEKGVVEVLAILPDVDKEYWLDKKKFIPKTWKNCWIENDKPIIQNYLKTLPTFYVLDEEKYVFLSPNATDLINWIKQKHSENNNN</sequence>
<name>A0A644U290_9ZZZZ</name>
<dbReference type="EMBL" id="VSSQ01000072">
    <property type="protein sequence ID" value="MPL73364.1"/>
    <property type="molecule type" value="Genomic_DNA"/>
</dbReference>
<reference evidence="2" key="1">
    <citation type="submission" date="2019-08" db="EMBL/GenBank/DDBJ databases">
        <authorList>
            <person name="Kucharzyk K."/>
            <person name="Murdoch R.W."/>
            <person name="Higgins S."/>
            <person name="Loffler F."/>
        </authorList>
    </citation>
    <scope>NUCLEOTIDE SEQUENCE</scope>
</reference>
<dbReference type="PROSITE" id="PS51352">
    <property type="entry name" value="THIOREDOXIN_2"/>
    <property type="match status" value="1"/>
</dbReference>
<dbReference type="InterPro" id="IPR013766">
    <property type="entry name" value="Thioredoxin_domain"/>
</dbReference>
<dbReference type="InterPro" id="IPR012336">
    <property type="entry name" value="Thioredoxin-like_fold"/>
</dbReference>
<comment type="caution">
    <text evidence="2">The sequence shown here is derived from an EMBL/GenBank/DDBJ whole genome shotgun (WGS) entry which is preliminary data.</text>
</comment>
<evidence type="ECO:0000313" key="2">
    <source>
        <dbReference type="EMBL" id="MPL73364.1"/>
    </source>
</evidence>
<gene>
    <name evidence="2" type="ORF">SDC9_19163</name>
</gene>
<dbReference type="Gene3D" id="3.40.30.10">
    <property type="entry name" value="Glutaredoxin"/>
    <property type="match status" value="1"/>
</dbReference>
<dbReference type="Pfam" id="PF13098">
    <property type="entry name" value="Thioredoxin_2"/>
    <property type="match status" value="1"/>
</dbReference>
<dbReference type="SUPFAM" id="SSF52833">
    <property type="entry name" value="Thioredoxin-like"/>
    <property type="match status" value="1"/>
</dbReference>
<dbReference type="AlphaFoldDB" id="A0A644U290"/>
<proteinExistence type="predicted"/>
<accession>A0A644U290</accession>